<dbReference type="InterPro" id="IPR055247">
    <property type="entry name" value="InsJ-like_HTH"/>
</dbReference>
<evidence type="ECO:0000259" key="1">
    <source>
        <dbReference type="Pfam" id="PF09299"/>
    </source>
</evidence>
<proteinExistence type="predicted"/>
<evidence type="ECO:0000313" key="3">
    <source>
        <dbReference type="EMBL" id="QNM15713.1"/>
    </source>
</evidence>
<dbReference type="AlphaFoldDB" id="A0A7G9GY31"/>
<dbReference type="InterPro" id="IPR015378">
    <property type="entry name" value="Transposase-like_Mu_C"/>
</dbReference>
<organism evidence="3 4">
    <name type="scientific">Fusobacterium hominis</name>
    <dbReference type="NCBI Taxonomy" id="2764326"/>
    <lineage>
        <taxon>Bacteria</taxon>
        <taxon>Fusobacteriati</taxon>
        <taxon>Fusobacteriota</taxon>
        <taxon>Fusobacteriia</taxon>
        <taxon>Fusobacteriales</taxon>
        <taxon>Fusobacteriaceae</taxon>
        <taxon>Fusobacterium</taxon>
    </lineage>
</organism>
<dbReference type="EMBL" id="CP060637">
    <property type="protein sequence ID" value="QNM15713.1"/>
    <property type="molecule type" value="Genomic_DNA"/>
</dbReference>
<gene>
    <name evidence="3" type="ORF">H9Q81_02415</name>
</gene>
<sequence length="370" mass="44013">MAFDKDTEFYRFKIIEPFLKKQKKLKEISEEKNISYATLKRWVQAYKKNGVIGLEKKTREDKNSFRNVDNTKLNEIKKLCAETNETNITKLYNFYKKKLAADLKISYATFYRIVNNIDHFFNKDTIRYLKKIKKEHQCYILLDIPLYILASDDNIFVPQLLIAIDAATLEPINFMINREIASFYELLGFIHDSILKVSVKENKLVIPQEILVASKEINNKPILKEIFQQLNLKISEHYTENTEIQKFITFITNDIQEQFSNKEIAPKIDEIIEFFTSYLYLNKKEFSFCINYKLVNNLHFIRKLDILLQETNRKVIDSKIRVKNIQYTSFYLSSLNGKTIDIKFSPVINRIIYIFNDKNYLFSAFQTKYK</sequence>
<feature type="domain" description="Transposase-like Mu C-terminal" evidence="1">
    <location>
        <begin position="305"/>
        <end position="360"/>
    </location>
</feature>
<dbReference type="InterPro" id="IPR036388">
    <property type="entry name" value="WH-like_DNA-bd_sf"/>
</dbReference>
<protein>
    <submittedName>
        <fullName evidence="3">Helix-turn-helix domain containing protein</fullName>
    </submittedName>
</protein>
<keyword evidence="4" id="KW-1185">Reference proteome</keyword>
<dbReference type="Pfam" id="PF09299">
    <property type="entry name" value="Mu-transpos_C"/>
    <property type="match status" value="1"/>
</dbReference>
<dbReference type="RefSeq" id="WP_187423058.1">
    <property type="nucleotide sequence ID" value="NZ_CP060637.1"/>
</dbReference>
<dbReference type="Pfam" id="PF13518">
    <property type="entry name" value="HTH_28"/>
    <property type="match status" value="1"/>
</dbReference>
<dbReference type="SUPFAM" id="SSF46689">
    <property type="entry name" value="Homeodomain-like"/>
    <property type="match status" value="1"/>
</dbReference>
<accession>A0A7G9GY31</accession>
<evidence type="ECO:0000259" key="2">
    <source>
        <dbReference type="Pfam" id="PF13518"/>
    </source>
</evidence>
<dbReference type="InterPro" id="IPR009057">
    <property type="entry name" value="Homeodomain-like_sf"/>
</dbReference>
<dbReference type="Gene3D" id="1.10.10.10">
    <property type="entry name" value="Winged helix-like DNA-binding domain superfamily/Winged helix DNA-binding domain"/>
    <property type="match status" value="1"/>
</dbReference>
<name>A0A7G9GY31_9FUSO</name>
<dbReference type="KEGG" id="fho:H9Q81_02415"/>
<reference evidence="3 4" key="1">
    <citation type="submission" date="2020-08" db="EMBL/GenBank/DDBJ databases">
        <authorList>
            <person name="Liu C."/>
            <person name="Sun Q."/>
        </authorList>
    </citation>
    <scope>NUCLEOTIDE SEQUENCE [LARGE SCALE GENOMIC DNA]</scope>
    <source>
        <strain evidence="3 4">NSJ-57</strain>
    </source>
</reference>
<evidence type="ECO:0000313" key="4">
    <source>
        <dbReference type="Proteomes" id="UP000515913"/>
    </source>
</evidence>
<dbReference type="Proteomes" id="UP000515913">
    <property type="component" value="Chromosome"/>
</dbReference>
<feature type="domain" description="Insertion element IS150 protein InsJ-like helix-turn-helix" evidence="2">
    <location>
        <begin position="13"/>
        <end position="57"/>
    </location>
</feature>